<gene>
    <name evidence="3" type="ORF">JK386_01010</name>
</gene>
<sequence length="492" mass="52701">MSARLTPTSIRRSPAPSARRRGRSLRTAVGTLSAVVALAGLVTVQASTQTAAQGSGAAEPAATLVAAQVAAKKKSTNPPTPGAFTGYGFDQCLAPSQAAMDVWLKHSPFLAVGIYISGNSRHCRNQPNLTPTWVSNQLAKGWKLLPITLGPQSSCVGRYPKYGKNIDPTISTSKTGSWAAARKQAVAEADTAVATARNLGIVPGSTLFYDLEGWSDYRNATCREASLAFLSAWTVQVRKLGYKSGVYSSAGSGMRVLDDARKERRSDVTLPDQIWIARWDGKANTSTSYISDAGWKKARIKQYRGGHDETWGGVKINIDSNYLDLGDSTPAKETHCGGVRVDLIRYRALKPKTASYTPSAPVVKALQCLLTEKGLYRGRITGNFNKATGKAAGAWQQATGRPTSTVRWRRLDWVTLLSAGTRPMLKTGSTGPDVRRVQRAVGAAMPKRKVPITGRYDATTAAHVAAYNKVAGAGKTGQVKSATWARLARGVY</sequence>
<proteinExistence type="predicted"/>
<reference evidence="3" key="1">
    <citation type="submission" date="2021-01" db="EMBL/GenBank/DDBJ databases">
        <title>Novel species in genus Nocardioides.</title>
        <authorList>
            <person name="Zhang G."/>
        </authorList>
    </citation>
    <scope>NUCLEOTIDE SEQUENCE</scope>
    <source>
        <strain evidence="3">Zg-536</strain>
    </source>
</reference>
<dbReference type="Pfam" id="PF08924">
    <property type="entry name" value="Rv2525c_GlyHyd-like"/>
    <property type="match status" value="1"/>
</dbReference>
<dbReference type="SUPFAM" id="SSF47090">
    <property type="entry name" value="PGBD-like"/>
    <property type="match status" value="2"/>
</dbReference>
<organism evidence="3 4">
    <name type="scientific">Nocardioides faecalis</name>
    <dbReference type="NCBI Taxonomy" id="2803858"/>
    <lineage>
        <taxon>Bacteria</taxon>
        <taxon>Bacillati</taxon>
        <taxon>Actinomycetota</taxon>
        <taxon>Actinomycetes</taxon>
        <taxon>Propionibacteriales</taxon>
        <taxon>Nocardioidaceae</taxon>
        <taxon>Nocardioides</taxon>
    </lineage>
</organism>
<name>A0A939BWK9_9ACTN</name>
<evidence type="ECO:0000313" key="3">
    <source>
        <dbReference type="EMBL" id="MBM9458473.1"/>
    </source>
</evidence>
<keyword evidence="4" id="KW-1185">Reference proteome</keyword>
<accession>A0A939BWK9</accession>
<dbReference type="InterPro" id="IPR017853">
    <property type="entry name" value="GH"/>
</dbReference>
<protein>
    <submittedName>
        <fullName evidence="3">DUF1906 domain-containing protein</fullName>
    </submittedName>
</protein>
<dbReference type="AlphaFoldDB" id="A0A939BWK9"/>
<evidence type="ECO:0000256" key="1">
    <source>
        <dbReference type="SAM" id="MobiDB-lite"/>
    </source>
</evidence>
<feature type="domain" description="Rv2525c-like glycoside hydrolase-like" evidence="2">
    <location>
        <begin position="104"/>
        <end position="322"/>
    </location>
</feature>
<feature type="compositionally biased region" description="Low complexity" evidence="1">
    <location>
        <begin position="1"/>
        <end position="17"/>
    </location>
</feature>
<dbReference type="EMBL" id="JAERTX010000001">
    <property type="protein sequence ID" value="MBM9458473.1"/>
    <property type="molecule type" value="Genomic_DNA"/>
</dbReference>
<dbReference type="InterPro" id="IPR036366">
    <property type="entry name" value="PGBDSf"/>
</dbReference>
<dbReference type="Gene3D" id="1.10.101.10">
    <property type="entry name" value="PGBD-like superfamily/PGBD"/>
    <property type="match status" value="2"/>
</dbReference>
<evidence type="ECO:0000313" key="4">
    <source>
        <dbReference type="Proteomes" id="UP000663791"/>
    </source>
</evidence>
<evidence type="ECO:0000259" key="2">
    <source>
        <dbReference type="Pfam" id="PF08924"/>
    </source>
</evidence>
<dbReference type="InterPro" id="IPR015020">
    <property type="entry name" value="Rv2525c-like_Glyco_Hydro-like"/>
</dbReference>
<dbReference type="Proteomes" id="UP000663791">
    <property type="component" value="Unassembled WGS sequence"/>
</dbReference>
<feature type="region of interest" description="Disordered" evidence="1">
    <location>
        <begin position="1"/>
        <end position="24"/>
    </location>
</feature>
<comment type="caution">
    <text evidence="3">The sequence shown here is derived from an EMBL/GenBank/DDBJ whole genome shotgun (WGS) entry which is preliminary data.</text>
</comment>
<dbReference type="InterPro" id="IPR036365">
    <property type="entry name" value="PGBD-like_sf"/>
</dbReference>
<dbReference type="RefSeq" id="WP_205289775.1">
    <property type="nucleotide sequence ID" value="NZ_CP074406.1"/>
</dbReference>
<dbReference type="Gene3D" id="3.20.20.80">
    <property type="entry name" value="Glycosidases"/>
    <property type="match status" value="1"/>
</dbReference>
<dbReference type="SUPFAM" id="SSF51445">
    <property type="entry name" value="(Trans)glycosidases"/>
    <property type="match status" value="1"/>
</dbReference>